<sequence length="65" mass="7395">MGCKTSILECMRDKVELEKSTSSETRSSLVTSDVTETDKEQSSPYLVFGERRLVTEEDNYKVPQC</sequence>
<evidence type="ECO:0000256" key="1">
    <source>
        <dbReference type="SAM" id="MobiDB-lite"/>
    </source>
</evidence>
<feature type="region of interest" description="Disordered" evidence="1">
    <location>
        <begin position="19"/>
        <end position="42"/>
    </location>
</feature>
<protein>
    <submittedName>
        <fullName evidence="2">Uncharacterized protein</fullName>
    </submittedName>
</protein>
<keyword evidence="3" id="KW-1185">Reference proteome</keyword>
<dbReference type="OrthoDB" id="189220at2759"/>
<dbReference type="AlphaFoldDB" id="E2C089"/>
<evidence type="ECO:0000313" key="2">
    <source>
        <dbReference type="EMBL" id="EFN78641.1"/>
    </source>
</evidence>
<organism evidence="3">
    <name type="scientific">Harpegnathos saltator</name>
    <name type="common">Jerdon's jumping ant</name>
    <dbReference type="NCBI Taxonomy" id="610380"/>
    <lineage>
        <taxon>Eukaryota</taxon>
        <taxon>Metazoa</taxon>
        <taxon>Ecdysozoa</taxon>
        <taxon>Arthropoda</taxon>
        <taxon>Hexapoda</taxon>
        <taxon>Insecta</taxon>
        <taxon>Pterygota</taxon>
        <taxon>Neoptera</taxon>
        <taxon>Endopterygota</taxon>
        <taxon>Hymenoptera</taxon>
        <taxon>Apocrita</taxon>
        <taxon>Aculeata</taxon>
        <taxon>Formicoidea</taxon>
        <taxon>Formicidae</taxon>
        <taxon>Ponerinae</taxon>
        <taxon>Ponerini</taxon>
        <taxon>Harpegnathos</taxon>
    </lineage>
</organism>
<reference evidence="2 3" key="1">
    <citation type="journal article" date="2010" name="Science">
        <title>Genomic comparison of the ants Camponotus floridanus and Harpegnathos saltator.</title>
        <authorList>
            <person name="Bonasio R."/>
            <person name="Zhang G."/>
            <person name="Ye C."/>
            <person name="Mutti N.S."/>
            <person name="Fang X."/>
            <person name="Qin N."/>
            <person name="Donahue G."/>
            <person name="Yang P."/>
            <person name="Li Q."/>
            <person name="Li C."/>
            <person name="Zhang P."/>
            <person name="Huang Z."/>
            <person name="Berger S.L."/>
            <person name="Reinberg D."/>
            <person name="Wang J."/>
            <person name="Liebig J."/>
        </authorList>
    </citation>
    <scope>NUCLEOTIDE SEQUENCE [LARGE SCALE GENOMIC DNA]</scope>
    <source>
        <strain evidence="2 3">R22 G/1</strain>
    </source>
</reference>
<dbReference type="Proteomes" id="UP000008237">
    <property type="component" value="Unassembled WGS sequence"/>
</dbReference>
<dbReference type="EMBL" id="GL451753">
    <property type="protein sequence ID" value="EFN78641.1"/>
    <property type="molecule type" value="Genomic_DNA"/>
</dbReference>
<evidence type="ECO:0000313" key="3">
    <source>
        <dbReference type="Proteomes" id="UP000008237"/>
    </source>
</evidence>
<dbReference type="STRING" id="610380.E2C089"/>
<name>E2C089_HARSA</name>
<proteinExistence type="predicted"/>
<feature type="compositionally biased region" description="Polar residues" evidence="1">
    <location>
        <begin position="22"/>
        <end position="34"/>
    </location>
</feature>
<gene>
    <name evidence="2" type="ORF">EAI_17439</name>
</gene>
<dbReference type="InParanoid" id="E2C089"/>
<accession>E2C089</accession>